<organism evidence="10 11">
    <name type="scientific">Penicillium citrinum</name>
    <dbReference type="NCBI Taxonomy" id="5077"/>
    <lineage>
        <taxon>Eukaryota</taxon>
        <taxon>Fungi</taxon>
        <taxon>Dikarya</taxon>
        <taxon>Ascomycota</taxon>
        <taxon>Pezizomycotina</taxon>
        <taxon>Eurotiomycetes</taxon>
        <taxon>Eurotiomycetidae</taxon>
        <taxon>Eurotiales</taxon>
        <taxon>Aspergillaceae</taxon>
        <taxon>Penicillium</taxon>
    </lineage>
</organism>
<dbReference type="EMBL" id="JAPQKT010000008">
    <property type="protein sequence ID" value="KAJ5223178.1"/>
    <property type="molecule type" value="Genomic_DNA"/>
</dbReference>
<dbReference type="PANTHER" id="PTHR10889">
    <property type="entry name" value="DEOXYRIBOSE-PHOSPHATE ALDOLASE"/>
    <property type="match status" value="1"/>
</dbReference>
<evidence type="ECO:0000256" key="9">
    <source>
        <dbReference type="PIRSR" id="PIRSR001357-50"/>
    </source>
</evidence>
<dbReference type="CDD" id="cd00959">
    <property type="entry name" value="DeoC"/>
    <property type="match status" value="1"/>
</dbReference>
<evidence type="ECO:0000256" key="4">
    <source>
        <dbReference type="ARBA" id="ARBA00023239"/>
    </source>
</evidence>
<comment type="caution">
    <text evidence="10">The sequence shown here is derived from an EMBL/GenBank/DDBJ whole genome shotgun (WGS) entry which is preliminary data.</text>
</comment>
<dbReference type="PANTHER" id="PTHR10889:SF1">
    <property type="entry name" value="DEOXYRIBOSE-PHOSPHATE ALDOLASE"/>
    <property type="match status" value="1"/>
</dbReference>
<dbReference type="NCBIfam" id="TIGR00126">
    <property type="entry name" value="deoC"/>
    <property type="match status" value="1"/>
</dbReference>
<dbReference type="Pfam" id="PF01791">
    <property type="entry name" value="DeoC"/>
    <property type="match status" value="1"/>
</dbReference>
<feature type="active site" description="Proton donor/acceptor" evidence="9">
    <location>
        <position position="219"/>
    </location>
</feature>
<keyword evidence="3" id="KW-0963">Cytoplasm</keyword>
<feature type="active site" description="Schiff-base intermediate with acetaldehyde" evidence="9">
    <location>
        <position position="186"/>
    </location>
</feature>
<dbReference type="RefSeq" id="XP_056498101.1">
    <property type="nucleotide sequence ID" value="XM_056648336.1"/>
</dbReference>
<dbReference type="SMART" id="SM01133">
    <property type="entry name" value="DeoC"/>
    <property type="match status" value="1"/>
</dbReference>
<evidence type="ECO:0000256" key="7">
    <source>
        <dbReference type="ARBA" id="ARBA00048791"/>
    </source>
</evidence>
<evidence type="ECO:0000313" key="11">
    <source>
        <dbReference type="Proteomes" id="UP001147733"/>
    </source>
</evidence>
<dbReference type="InterPro" id="IPR002915">
    <property type="entry name" value="DeoC/FbaB/LacD_aldolase"/>
</dbReference>
<evidence type="ECO:0000256" key="8">
    <source>
        <dbReference type="ARBA" id="ARBA00056337"/>
    </source>
</evidence>
<dbReference type="OrthoDB" id="70823at2759"/>
<dbReference type="PIRSF" id="PIRSF001357">
    <property type="entry name" value="DeoC"/>
    <property type="match status" value="1"/>
</dbReference>
<dbReference type="Gene3D" id="3.20.20.70">
    <property type="entry name" value="Aldolase class I"/>
    <property type="match status" value="1"/>
</dbReference>
<reference evidence="10" key="2">
    <citation type="journal article" date="2023" name="IMA Fungus">
        <title>Comparative genomic study of the Penicillium genus elucidates a diverse pangenome and 15 lateral gene transfer events.</title>
        <authorList>
            <person name="Petersen C."/>
            <person name="Sorensen T."/>
            <person name="Nielsen M.R."/>
            <person name="Sondergaard T.E."/>
            <person name="Sorensen J.L."/>
            <person name="Fitzpatrick D.A."/>
            <person name="Frisvad J.C."/>
            <person name="Nielsen K.L."/>
        </authorList>
    </citation>
    <scope>NUCLEOTIDE SEQUENCE</scope>
    <source>
        <strain evidence="10">IBT 23319</strain>
    </source>
</reference>
<reference evidence="10" key="1">
    <citation type="submission" date="2022-11" db="EMBL/GenBank/DDBJ databases">
        <authorList>
            <person name="Petersen C."/>
        </authorList>
    </citation>
    <scope>NUCLEOTIDE SEQUENCE</scope>
    <source>
        <strain evidence="10">IBT 23319</strain>
    </source>
</reference>
<evidence type="ECO:0000256" key="2">
    <source>
        <dbReference type="ARBA" id="ARBA00012515"/>
    </source>
</evidence>
<proteinExistence type="inferred from homology"/>
<evidence type="ECO:0000256" key="1">
    <source>
        <dbReference type="ARBA" id="ARBA00010936"/>
    </source>
</evidence>
<keyword evidence="4" id="KW-0456">Lyase</keyword>
<comment type="catalytic activity">
    <reaction evidence="7">
        <text>2-deoxy-D-ribose 5-phosphate = D-glyceraldehyde 3-phosphate + acetaldehyde</text>
        <dbReference type="Rhea" id="RHEA:12821"/>
        <dbReference type="ChEBI" id="CHEBI:15343"/>
        <dbReference type="ChEBI" id="CHEBI:59776"/>
        <dbReference type="ChEBI" id="CHEBI:62877"/>
        <dbReference type="EC" id="4.1.2.4"/>
    </reaction>
</comment>
<keyword evidence="5 9" id="KW-0704">Schiff base</keyword>
<name>A0A9W9NQS8_PENCI</name>
<dbReference type="EC" id="4.1.2.4" evidence="2"/>
<dbReference type="HAMAP" id="MF_00114">
    <property type="entry name" value="DeoC_type1"/>
    <property type="match status" value="1"/>
</dbReference>
<evidence type="ECO:0000256" key="3">
    <source>
        <dbReference type="ARBA" id="ARBA00022490"/>
    </source>
</evidence>
<evidence type="ECO:0000256" key="5">
    <source>
        <dbReference type="ARBA" id="ARBA00023270"/>
    </source>
</evidence>
<protein>
    <recommendedName>
        <fullName evidence="2">deoxyribose-phosphate aldolase</fullName>
        <ecNumber evidence="2">4.1.2.4</ecNumber>
    </recommendedName>
    <alternativeName>
        <fullName evidence="6">2-deoxy-D-ribose 5-phosphate aldolase</fullName>
    </alternativeName>
</protein>
<sequence length="268" mass="28920">MSSIPSTDAEWAALISNVRERVPDRCLSQPTIPLQVPRMIDHTLLKKPIEPDQIDTLCQEAIEHEFASVCIWPEYVSRAAAILHNTPKIGVACVVGFPEGTGDTAEKVKEAQEAVFQGATELDMVINWPKLKMGEYTSVYDDILAVRNAAPSPTIIKCILEASQLSKDEVIAGTTICCMAQVDFVKTSTGFNGPGANVNQVNVMRLTAKACGNNDIQIKASGGIRTVHDCMRMIKVGATRIGTSAGVQIVRDLDEGEILEQGASHSVT</sequence>
<keyword evidence="11" id="KW-1185">Reference proteome</keyword>
<dbReference type="FunFam" id="3.20.20.70:FF:000198">
    <property type="entry name" value="Deoxyribose-phosphate aldolase"/>
    <property type="match status" value="1"/>
</dbReference>
<dbReference type="Proteomes" id="UP001147733">
    <property type="component" value="Unassembled WGS sequence"/>
</dbReference>
<comment type="function">
    <text evidence="8">Catalyzes a reversible aldol reaction between acetaldehyde and D-glyceraldehyde 3-phosphate to generate 2-deoxy-D-ribose 5-phosphate.</text>
</comment>
<dbReference type="InterPro" id="IPR013785">
    <property type="entry name" value="Aldolase_TIM"/>
</dbReference>
<dbReference type="InterPro" id="IPR011343">
    <property type="entry name" value="DeoC"/>
</dbReference>
<dbReference type="AlphaFoldDB" id="A0A9W9NQS8"/>
<dbReference type="InterPro" id="IPR028581">
    <property type="entry name" value="DeoC_typeI"/>
</dbReference>
<comment type="similarity">
    <text evidence="1">Belongs to the DeoC/FbaB aldolase family. DeoC type 1 subfamily.</text>
</comment>
<evidence type="ECO:0000313" key="10">
    <source>
        <dbReference type="EMBL" id="KAJ5223178.1"/>
    </source>
</evidence>
<accession>A0A9W9NQS8</accession>
<dbReference type="GO" id="GO:0004139">
    <property type="term" value="F:deoxyribose-phosphate aldolase activity"/>
    <property type="evidence" value="ECO:0007669"/>
    <property type="project" value="UniProtKB-EC"/>
</dbReference>
<dbReference type="GO" id="GO:0005737">
    <property type="term" value="C:cytoplasm"/>
    <property type="evidence" value="ECO:0007669"/>
    <property type="project" value="InterPro"/>
</dbReference>
<dbReference type="GO" id="GO:0009264">
    <property type="term" value="P:deoxyribonucleotide catabolic process"/>
    <property type="evidence" value="ECO:0007669"/>
    <property type="project" value="InterPro"/>
</dbReference>
<gene>
    <name evidence="10" type="ORF">N7469_009418</name>
</gene>
<dbReference type="GO" id="GO:0016052">
    <property type="term" value="P:carbohydrate catabolic process"/>
    <property type="evidence" value="ECO:0007669"/>
    <property type="project" value="TreeGrafter"/>
</dbReference>
<evidence type="ECO:0000256" key="6">
    <source>
        <dbReference type="ARBA" id="ARBA00032755"/>
    </source>
</evidence>
<dbReference type="GeneID" id="81387503"/>
<dbReference type="SUPFAM" id="SSF51569">
    <property type="entry name" value="Aldolase"/>
    <property type="match status" value="1"/>
</dbReference>